<sequence length="216" mass="24261">MWRLAPLGHSGSLRNTALEADCHLAKQGEFTLYENYFMSAAGFDHRTGEDTALECGTLHRSAIPAESGKRLWRLTATSRNRESSHYISLRLKTTHTHTHPAVCLTIPTGLHTTQHFPPWEAPLGAVLGRAFPAPFPSLSRPCLQRARSPLRSVLSTPILSKEEFYGLIPAGVMIKVDISLRLKTTHTHILQFASRFPQDSTQRSTSRPGRRRWERS</sequence>
<evidence type="ECO:0000313" key="3">
    <source>
        <dbReference type="Proteomes" id="UP001066276"/>
    </source>
</evidence>
<evidence type="ECO:0000256" key="1">
    <source>
        <dbReference type="SAM" id="MobiDB-lite"/>
    </source>
</evidence>
<dbReference type="AlphaFoldDB" id="A0AAV7Q426"/>
<feature type="compositionally biased region" description="Polar residues" evidence="1">
    <location>
        <begin position="197"/>
        <end position="207"/>
    </location>
</feature>
<organism evidence="2 3">
    <name type="scientific">Pleurodeles waltl</name>
    <name type="common">Iberian ribbed newt</name>
    <dbReference type="NCBI Taxonomy" id="8319"/>
    <lineage>
        <taxon>Eukaryota</taxon>
        <taxon>Metazoa</taxon>
        <taxon>Chordata</taxon>
        <taxon>Craniata</taxon>
        <taxon>Vertebrata</taxon>
        <taxon>Euteleostomi</taxon>
        <taxon>Amphibia</taxon>
        <taxon>Batrachia</taxon>
        <taxon>Caudata</taxon>
        <taxon>Salamandroidea</taxon>
        <taxon>Salamandridae</taxon>
        <taxon>Pleurodelinae</taxon>
        <taxon>Pleurodeles</taxon>
    </lineage>
</organism>
<keyword evidence="3" id="KW-1185">Reference proteome</keyword>
<dbReference type="EMBL" id="JANPWB010000010">
    <property type="protein sequence ID" value="KAJ1135014.1"/>
    <property type="molecule type" value="Genomic_DNA"/>
</dbReference>
<evidence type="ECO:0000313" key="2">
    <source>
        <dbReference type="EMBL" id="KAJ1135014.1"/>
    </source>
</evidence>
<feature type="region of interest" description="Disordered" evidence="1">
    <location>
        <begin position="196"/>
        <end position="216"/>
    </location>
</feature>
<protein>
    <submittedName>
        <fullName evidence="2">Uncharacterized protein</fullName>
    </submittedName>
</protein>
<reference evidence="2" key="1">
    <citation type="journal article" date="2022" name="bioRxiv">
        <title>Sequencing and chromosome-scale assembly of the giantPleurodeles waltlgenome.</title>
        <authorList>
            <person name="Brown T."/>
            <person name="Elewa A."/>
            <person name="Iarovenko S."/>
            <person name="Subramanian E."/>
            <person name="Araus A.J."/>
            <person name="Petzold A."/>
            <person name="Susuki M."/>
            <person name="Suzuki K.-i.T."/>
            <person name="Hayashi T."/>
            <person name="Toyoda A."/>
            <person name="Oliveira C."/>
            <person name="Osipova E."/>
            <person name="Leigh N.D."/>
            <person name="Simon A."/>
            <person name="Yun M.H."/>
        </authorList>
    </citation>
    <scope>NUCLEOTIDE SEQUENCE</scope>
    <source>
        <strain evidence="2">20211129_DDA</strain>
        <tissue evidence="2">Liver</tissue>
    </source>
</reference>
<name>A0AAV7Q426_PLEWA</name>
<proteinExistence type="predicted"/>
<gene>
    <name evidence="2" type="ORF">NDU88_001460</name>
</gene>
<comment type="caution">
    <text evidence="2">The sequence shown here is derived from an EMBL/GenBank/DDBJ whole genome shotgun (WGS) entry which is preliminary data.</text>
</comment>
<dbReference type="Proteomes" id="UP001066276">
    <property type="component" value="Chromosome 6"/>
</dbReference>
<accession>A0AAV7Q426</accession>